<feature type="region of interest" description="Disordered" evidence="9">
    <location>
        <begin position="1"/>
        <end position="75"/>
    </location>
</feature>
<dbReference type="InterPro" id="IPR027417">
    <property type="entry name" value="P-loop_NTPase"/>
</dbReference>
<dbReference type="SUPFAM" id="SSF50465">
    <property type="entry name" value="EF-Tu/eEF-1alpha/eIF2-gamma C-terminal domain"/>
    <property type="match status" value="1"/>
</dbReference>
<gene>
    <name evidence="11" type="ORF">HPHI1048_LOCUS24365</name>
</gene>
<dbReference type="PRINTS" id="PR00315">
    <property type="entry name" value="ELONGATNFCT"/>
</dbReference>
<evidence type="ECO:0000256" key="4">
    <source>
        <dbReference type="ARBA" id="ARBA00022490"/>
    </source>
</evidence>
<dbReference type="Pfam" id="PF03144">
    <property type="entry name" value="GTP_EFTU_D2"/>
    <property type="match status" value="1"/>
</dbReference>
<proteinExistence type="inferred from homology"/>
<evidence type="ECO:0000256" key="8">
    <source>
        <dbReference type="ARBA" id="ARBA00023134"/>
    </source>
</evidence>
<dbReference type="Gene3D" id="2.40.30.10">
    <property type="entry name" value="Translation factors"/>
    <property type="match status" value="2"/>
</dbReference>
<dbReference type="GO" id="GO:0005525">
    <property type="term" value="F:GTP binding"/>
    <property type="evidence" value="ECO:0007669"/>
    <property type="project" value="UniProtKB-KW"/>
</dbReference>
<organism evidence="11">
    <name type="scientific">Hanusia phi</name>
    <dbReference type="NCBI Taxonomy" id="3032"/>
    <lineage>
        <taxon>Eukaryota</taxon>
        <taxon>Cryptophyceae</taxon>
        <taxon>Pyrenomonadales</taxon>
        <taxon>Geminigeraceae</taxon>
        <taxon>Hanusia</taxon>
    </lineage>
</organism>
<keyword evidence="5" id="KW-0150">Chloroplast</keyword>
<dbReference type="CDD" id="cd03704">
    <property type="entry name" value="eRF3_C_III"/>
    <property type="match status" value="1"/>
</dbReference>
<dbReference type="Pfam" id="PF22594">
    <property type="entry name" value="GTP-eEF1A_C"/>
    <property type="match status" value="1"/>
</dbReference>
<dbReference type="FunFam" id="3.40.50.300:FF:001202">
    <property type="entry name" value="Translation elongation factor EF-1 subunit alpha"/>
    <property type="match status" value="1"/>
</dbReference>
<dbReference type="PANTHER" id="PTHR23115">
    <property type="entry name" value="TRANSLATION FACTOR"/>
    <property type="match status" value="1"/>
</dbReference>
<evidence type="ECO:0000259" key="10">
    <source>
        <dbReference type="PROSITE" id="PS51722"/>
    </source>
</evidence>
<dbReference type="SUPFAM" id="SSF50447">
    <property type="entry name" value="Translation proteins"/>
    <property type="match status" value="1"/>
</dbReference>
<evidence type="ECO:0000256" key="9">
    <source>
        <dbReference type="SAM" id="MobiDB-lite"/>
    </source>
</evidence>
<dbReference type="AlphaFoldDB" id="A0A7S0I3M1"/>
<dbReference type="CDD" id="cd04089">
    <property type="entry name" value="eRF3_II"/>
    <property type="match status" value="1"/>
</dbReference>
<name>A0A7S0I3M1_9CRYP</name>
<evidence type="ECO:0000256" key="6">
    <source>
        <dbReference type="ARBA" id="ARBA00022640"/>
    </source>
</evidence>
<keyword evidence="8" id="KW-0342">GTP-binding</keyword>
<dbReference type="CDD" id="cd01883">
    <property type="entry name" value="EF1_alpha"/>
    <property type="match status" value="1"/>
</dbReference>
<feature type="domain" description="Tr-type G" evidence="10">
    <location>
        <begin position="123"/>
        <end position="354"/>
    </location>
</feature>
<dbReference type="InterPro" id="IPR009000">
    <property type="entry name" value="Transl_B-barrel_sf"/>
</dbReference>
<dbReference type="Pfam" id="PF00009">
    <property type="entry name" value="GTP_EFTU"/>
    <property type="match status" value="1"/>
</dbReference>
<keyword evidence="6" id="KW-0934">Plastid</keyword>
<dbReference type="PROSITE" id="PS51722">
    <property type="entry name" value="G_TR_2"/>
    <property type="match status" value="1"/>
</dbReference>
<dbReference type="InterPro" id="IPR054696">
    <property type="entry name" value="GTP-eEF1A_C"/>
</dbReference>
<evidence type="ECO:0000313" key="11">
    <source>
        <dbReference type="EMBL" id="CAD8509752.1"/>
    </source>
</evidence>
<dbReference type="GO" id="GO:0003924">
    <property type="term" value="F:GTPase activity"/>
    <property type="evidence" value="ECO:0007669"/>
    <property type="project" value="InterPro"/>
</dbReference>
<keyword evidence="7" id="KW-0547">Nucleotide-binding</keyword>
<evidence type="ECO:0000256" key="5">
    <source>
        <dbReference type="ARBA" id="ARBA00022528"/>
    </source>
</evidence>
<dbReference type="EMBL" id="HBEO01035902">
    <property type="protein sequence ID" value="CAD8509752.1"/>
    <property type="molecule type" value="Transcribed_RNA"/>
</dbReference>
<dbReference type="InterPro" id="IPR004161">
    <property type="entry name" value="EFTu-like_2"/>
</dbReference>
<dbReference type="SUPFAM" id="SSF52540">
    <property type="entry name" value="P-loop containing nucleoside triphosphate hydrolases"/>
    <property type="match status" value="1"/>
</dbReference>
<feature type="compositionally biased region" description="Acidic residues" evidence="9">
    <location>
        <begin position="36"/>
        <end position="46"/>
    </location>
</feature>
<reference evidence="11" key="1">
    <citation type="submission" date="2021-01" db="EMBL/GenBank/DDBJ databases">
        <authorList>
            <person name="Corre E."/>
            <person name="Pelletier E."/>
            <person name="Niang G."/>
            <person name="Scheremetjew M."/>
            <person name="Finn R."/>
            <person name="Kale V."/>
            <person name="Holt S."/>
            <person name="Cochrane G."/>
            <person name="Meng A."/>
            <person name="Brown T."/>
            <person name="Cohen L."/>
        </authorList>
    </citation>
    <scope>NUCLEOTIDE SEQUENCE</scope>
    <source>
        <strain evidence="11">CCMP325</strain>
    </source>
</reference>
<dbReference type="Gene3D" id="3.40.50.300">
    <property type="entry name" value="P-loop containing nucleotide triphosphate hydrolases"/>
    <property type="match status" value="1"/>
</dbReference>
<feature type="compositionally biased region" description="Basic and acidic residues" evidence="9">
    <location>
        <begin position="58"/>
        <end position="67"/>
    </location>
</feature>
<evidence type="ECO:0000256" key="2">
    <source>
        <dbReference type="ARBA" id="ARBA00004496"/>
    </source>
</evidence>
<comment type="similarity">
    <text evidence="3">Belongs to the TRAFAC class translation factor GTPase superfamily. Classic translation factor GTPase family. EF-Tu/EF-1A subfamily.</text>
</comment>
<evidence type="ECO:0000256" key="3">
    <source>
        <dbReference type="ARBA" id="ARBA00007249"/>
    </source>
</evidence>
<evidence type="ECO:0000256" key="7">
    <source>
        <dbReference type="ARBA" id="ARBA00022741"/>
    </source>
</evidence>
<sequence>MPLNPGAGSFNPNAYEFVPGQFSAPAPAATDKPAEEASESWEEEANVEVKTSAPKAPEPTKVEKADPVEDATQSTSEIKINDEELKAELAKMKAEGLLEEDEEEEIIEGKTQERPHVQGKTLKRHLNIVFVGHVDAGKSTISGHIMYLSGQVDERTMEKYEREAKAKHRESWKFAWCMDTTDEERAKGKTQECGRGAFETEAKNYTILDAPGHKNFVPHMIGGAAQADVAVLVISVRKGEFEAGFDRGGQSREHAVLAKTAGVKTLIVAINKMDDPSVCLEGGIWDEARYKEVCDILEPFLKQTGFNTKTDVFFMPVSGFTGANLKDRVDTKICPWYNGPSLLEFLDQLQPAQRFFDLPLRFPIADKYKEMGTCVMGKLEAGTIRKGENLVVLPNKTTVSVEEIFVDHKDGSIELSEALPGDNIKMKLKGVEEESLRLGFVICRPENMCRPCRWFDATVQILDYPTIICAGYSCVLHIHSAIEECTFYKLLGILDKKTRQIKQKEPKFCKQGDSVLVRVKMHRSVCVERYKDFSQMGRFMLRDQGNTIGVGIINDLKFPEDKKKEAQS</sequence>
<dbReference type="InterPro" id="IPR000795">
    <property type="entry name" value="T_Tr_GTP-bd_dom"/>
</dbReference>
<dbReference type="InterPro" id="IPR050100">
    <property type="entry name" value="TRAFAC_GTPase_members"/>
</dbReference>
<accession>A0A7S0I3M1</accession>
<comment type="subcellular location">
    <subcellularLocation>
        <location evidence="2">Cytoplasm</location>
    </subcellularLocation>
    <subcellularLocation>
        <location evidence="1">Plastid</location>
        <location evidence="1">Chloroplast</location>
    </subcellularLocation>
</comment>
<protein>
    <recommendedName>
        <fullName evidence="10">Tr-type G domain-containing protein</fullName>
    </recommendedName>
</protein>
<dbReference type="FunFam" id="2.40.30.10:FF:000020">
    <property type="entry name" value="Translation elongation factor EF-1"/>
    <property type="match status" value="1"/>
</dbReference>
<dbReference type="GO" id="GO:0009507">
    <property type="term" value="C:chloroplast"/>
    <property type="evidence" value="ECO:0007669"/>
    <property type="project" value="UniProtKB-SubCell"/>
</dbReference>
<keyword evidence="4" id="KW-0963">Cytoplasm</keyword>
<evidence type="ECO:0000256" key="1">
    <source>
        <dbReference type="ARBA" id="ARBA00004229"/>
    </source>
</evidence>
<dbReference type="InterPro" id="IPR009001">
    <property type="entry name" value="Transl_elong_EF1A/Init_IF2_C"/>
</dbReference>